<feature type="domain" description="DUF6161" evidence="2">
    <location>
        <begin position="212"/>
        <end position="414"/>
    </location>
</feature>
<organism evidence="5">
    <name type="scientific">Streptococcus pneumoniae</name>
    <dbReference type="NCBI Taxonomy" id="1313"/>
    <lineage>
        <taxon>Bacteria</taxon>
        <taxon>Bacillati</taxon>
        <taxon>Bacillota</taxon>
        <taxon>Bacilli</taxon>
        <taxon>Lactobacillales</taxon>
        <taxon>Streptococcaceae</taxon>
        <taxon>Streptococcus</taxon>
    </lineage>
</organism>
<keyword evidence="1" id="KW-0472">Membrane</keyword>
<accession>A0A4J1X4M2</accession>
<evidence type="ECO:0000313" key="4">
    <source>
        <dbReference type="EMBL" id="VNP28288.1"/>
    </source>
</evidence>
<dbReference type="InterPro" id="IPR046159">
    <property type="entry name" value="DUF6161"/>
</dbReference>
<feature type="transmembrane region" description="Helical" evidence="1">
    <location>
        <begin position="297"/>
        <end position="319"/>
    </location>
</feature>
<dbReference type="RefSeq" id="WP_061369516.1">
    <property type="nucleotide sequence ID" value="NZ_FHOB01000034.1"/>
</dbReference>
<reference evidence="3" key="2">
    <citation type="submission" date="2023-06" db="EMBL/GenBank/DDBJ databases">
        <title>PCVPA Blantyre Malawi Pneumococcal carriage surveillance isolates.</title>
        <authorList>
            <person name="Obolski U."/>
            <person name="Swarthout T.D."/>
            <person name="Kalizang'Oma A."/>
            <person name="Mwalukomo T.S."/>
            <person name="Cave R."/>
            <person name="Brown C."/>
            <person name="Cornick J."/>
            <person name="Kamng'Ona A."/>
            <person name="Msefula J."/>
            <person name="French N."/>
            <person name="Hyderman R."/>
        </authorList>
    </citation>
    <scope>NUCLEOTIDE SEQUENCE</scope>
    <source>
        <strain evidence="3">BVY8TH</strain>
    </source>
</reference>
<dbReference type="EMBL" id="CAATIV010000007">
    <property type="protein sequence ID" value="VNQ86310.1"/>
    <property type="molecule type" value="Genomic_DNA"/>
</dbReference>
<sequence>MNFTKKQVSNFLNDKILFRFTISSDFIIDFHEYEEFFTFDELEKIIKSNLTYWSSIYDIAPNNFMSNWKNLSDKFNSIRKYIFELEELNIEKINEQLYYNLSSSRESIEQDKMMYILSISSPIDKDSEIRKLKSFVSFYTQQSQDNLNEAIRNFIYLSKYNNAIGSYLSNTSQYVFYPALYLLRKNFSNIKENISDFETNIVAPLASKLKDISDDSDEQYREITSFTEDKHNKIQEHFDEKVSEFAEFQKSLNDWQKEKQNKLKDLEETYKNKLSLEAPEQLWNERAIEHQKRATKWTCFLIGAVLALISASVILVLVIHDYSLNVIKKEIPFISESFILISVISFFIYIVRVLIKIVMSNHHLATEYRQKAALTRFYQSLTYAGTDIDKDERLIIINSLFSRVETGLVKTDTSNDSDTILAILSKNIKS</sequence>
<evidence type="ECO:0000259" key="2">
    <source>
        <dbReference type="Pfam" id="PF19658"/>
    </source>
</evidence>
<dbReference type="Pfam" id="PF19658">
    <property type="entry name" value="DUF6161"/>
    <property type="match status" value="1"/>
</dbReference>
<dbReference type="EMBL" id="CAATGT010000030">
    <property type="protein sequence ID" value="VNP76056.1"/>
    <property type="molecule type" value="Genomic_DNA"/>
</dbReference>
<name>A0A4J1X4M2_STREE</name>
<evidence type="ECO:0000256" key="1">
    <source>
        <dbReference type="SAM" id="Phobius"/>
    </source>
</evidence>
<proteinExistence type="predicted"/>
<dbReference type="AlphaFoldDB" id="A0A4J1X4M2"/>
<protein>
    <submittedName>
        <fullName evidence="3">DUF6161 domain-containing protein</fullName>
    </submittedName>
</protein>
<evidence type="ECO:0000313" key="7">
    <source>
        <dbReference type="EMBL" id="VNQ51599.1"/>
    </source>
</evidence>
<feature type="transmembrane region" description="Helical" evidence="1">
    <location>
        <begin position="331"/>
        <end position="355"/>
    </location>
</feature>
<dbReference type="Proteomes" id="UP001184693">
    <property type="component" value="Unassembled WGS sequence"/>
</dbReference>
<dbReference type="EMBL" id="CAATIE010000026">
    <property type="protein sequence ID" value="VNQ51599.1"/>
    <property type="molecule type" value="Genomic_DNA"/>
</dbReference>
<reference evidence="5" key="1">
    <citation type="submission" date="2019-04" db="EMBL/GenBank/DDBJ databases">
        <authorList>
            <consortium name="Pathogen Informatics"/>
        </authorList>
    </citation>
    <scope>NUCLEOTIDE SEQUENCE</scope>
    <source>
        <strain evidence="5">GPSC65</strain>
    </source>
</reference>
<keyword evidence="1" id="KW-0812">Transmembrane</keyword>
<evidence type="ECO:0000313" key="5">
    <source>
        <dbReference type="EMBL" id="VNP76056.1"/>
    </source>
</evidence>
<dbReference type="EMBL" id="CAATFV010000009">
    <property type="protein sequence ID" value="VNP28288.1"/>
    <property type="molecule type" value="Genomic_DNA"/>
</dbReference>
<dbReference type="EMBL" id="JAVPGZ010000027">
    <property type="protein sequence ID" value="MDS8037610.1"/>
    <property type="molecule type" value="Genomic_DNA"/>
</dbReference>
<evidence type="ECO:0000313" key="6">
    <source>
        <dbReference type="EMBL" id="VNQ09807.1"/>
    </source>
</evidence>
<evidence type="ECO:0000313" key="3">
    <source>
        <dbReference type="EMBL" id="MDS8037610.1"/>
    </source>
</evidence>
<keyword evidence="1" id="KW-1133">Transmembrane helix</keyword>
<evidence type="ECO:0000313" key="8">
    <source>
        <dbReference type="EMBL" id="VNQ86310.1"/>
    </source>
</evidence>
<gene>
    <name evidence="3" type="ORF">RLG82_00800</name>
    <name evidence="4" type="ORF">SAMEA2783849_01426</name>
    <name evidence="5" type="ORF">SAMEA2783851_02268</name>
    <name evidence="6" type="ORF">SAMEA2783852_02267</name>
    <name evidence="7" type="ORF">SAMEA2783854_02251</name>
    <name evidence="8" type="ORF">SAMEA2783856_01149</name>
</gene>
<dbReference type="EMBL" id="CAATHG010000032">
    <property type="protein sequence ID" value="VNQ09807.1"/>
    <property type="molecule type" value="Genomic_DNA"/>
</dbReference>